<dbReference type="InterPro" id="IPR006186">
    <property type="entry name" value="Ser/Thr-sp_prot-phosphatase"/>
</dbReference>
<comment type="caution">
    <text evidence="2">The sequence shown here is derived from an EMBL/GenBank/DDBJ whole genome shotgun (WGS) entry which is preliminary data.</text>
</comment>
<dbReference type="Pfam" id="PF00149">
    <property type="entry name" value="Metallophos"/>
    <property type="match status" value="1"/>
</dbReference>
<dbReference type="PANTHER" id="PTHR42850:SF4">
    <property type="entry name" value="ZINC-DEPENDENT ENDOPOLYPHOSPHATASE"/>
    <property type="match status" value="1"/>
</dbReference>
<dbReference type="GeneID" id="301713249"/>
<evidence type="ECO:0000313" key="3">
    <source>
        <dbReference type="Proteomes" id="UP000281899"/>
    </source>
</evidence>
<accession>A0ABX9X798</accession>
<dbReference type="InterPro" id="IPR029052">
    <property type="entry name" value="Metallo-depent_PP-like"/>
</dbReference>
<dbReference type="Gene3D" id="3.60.21.10">
    <property type="match status" value="1"/>
</dbReference>
<dbReference type="SUPFAM" id="SSF56300">
    <property type="entry name" value="Metallo-dependent phosphatases"/>
    <property type="match status" value="1"/>
</dbReference>
<evidence type="ECO:0000259" key="1">
    <source>
        <dbReference type="Pfam" id="PF00149"/>
    </source>
</evidence>
<dbReference type="InterPro" id="IPR004843">
    <property type="entry name" value="Calcineurin-like_PHP"/>
</dbReference>
<proteinExistence type="predicted"/>
<sequence length="242" mass="27967">MSRTLVIGDIHGGFKALQQVLERAGVMKNDQLIFLGDYVDGWSESSQVVQFLLELSERQECIFIKGNHDAWCEDWLNLGQKPDLWLFNGGKSTVESYADYSLEDLDIHLEFFQRMKNYHIDDQNRLFIHAGYASMHGPEKEVYSSNYRWDRTLWETAVAMDKKLSKNSELYPKRLLLYKEIFIGHTPTLDIGIKIPANKANIWNMDTGAAYTGSLSIMDIDSKQFWQSDPLPSLYPKEKGRN</sequence>
<dbReference type="EMBL" id="RJTW01000005">
    <property type="protein sequence ID" value="ROH92796.1"/>
    <property type="molecule type" value="Genomic_DNA"/>
</dbReference>
<dbReference type="RefSeq" id="WP_120232293.1">
    <property type="nucleotide sequence ID" value="NZ_RJTW01000005.1"/>
</dbReference>
<organism evidence="2 3">
    <name type="scientific">Chryseobacterium cucumeris</name>
    <dbReference type="NCBI Taxonomy" id="1813611"/>
    <lineage>
        <taxon>Bacteria</taxon>
        <taxon>Pseudomonadati</taxon>
        <taxon>Bacteroidota</taxon>
        <taxon>Flavobacteriia</taxon>
        <taxon>Flavobacteriales</taxon>
        <taxon>Weeksellaceae</taxon>
        <taxon>Chryseobacterium group</taxon>
        <taxon>Chryseobacterium</taxon>
    </lineage>
</organism>
<dbReference type="PANTHER" id="PTHR42850">
    <property type="entry name" value="METALLOPHOSPHOESTERASE"/>
    <property type="match status" value="1"/>
</dbReference>
<dbReference type="CDD" id="cd00144">
    <property type="entry name" value="MPP_PPP_family"/>
    <property type="match status" value="1"/>
</dbReference>
<dbReference type="Proteomes" id="UP000281899">
    <property type="component" value="Unassembled WGS sequence"/>
</dbReference>
<reference evidence="2 3" key="1">
    <citation type="submission" date="2018-11" db="EMBL/GenBank/DDBJ databases">
        <title>Proposal to divide the Flavobacteriaceae and reorganize its genera based on Amino Acid Identity values calculated from whole genome sequences.</title>
        <authorList>
            <person name="Nicholson A.C."/>
            <person name="Gulvik C.A."/>
            <person name="Whitney A.M."/>
            <person name="Humrighouse B.W."/>
            <person name="Bell M."/>
            <person name="Holmes B."/>
            <person name="Steigerwalt A."/>
            <person name="Villarma A."/>
            <person name="Sheth M."/>
            <person name="Batra D."/>
            <person name="Pryor J."/>
            <person name="Bernardet J.-F."/>
            <person name="Hugo C."/>
            <person name="Kampfer P."/>
            <person name="Newman J."/>
            <person name="Mcquiston J.R."/>
        </authorList>
    </citation>
    <scope>NUCLEOTIDE SEQUENCE [LARGE SCALE GENOMIC DNA]</scope>
    <source>
        <strain evidence="2 3">G0235</strain>
    </source>
</reference>
<keyword evidence="3" id="KW-1185">Reference proteome</keyword>
<dbReference type="PRINTS" id="PR00114">
    <property type="entry name" value="STPHPHTASE"/>
</dbReference>
<name>A0ABX9X798_9FLAO</name>
<gene>
    <name evidence="2" type="ORF">EGI15_11290</name>
</gene>
<dbReference type="InterPro" id="IPR050126">
    <property type="entry name" value="Ap4A_hydrolase"/>
</dbReference>
<feature type="domain" description="Calcineurin-like phosphoesterase" evidence="1">
    <location>
        <begin position="3"/>
        <end position="189"/>
    </location>
</feature>
<evidence type="ECO:0000313" key="2">
    <source>
        <dbReference type="EMBL" id="ROH92796.1"/>
    </source>
</evidence>
<protein>
    <submittedName>
        <fullName evidence="2">Serine/threonine protein phosphatase</fullName>
    </submittedName>
</protein>